<evidence type="ECO:0000256" key="3">
    <source>
        <dbReference type="SAM" id="SignalP"/>
    </source>
</evidence>
<gene>
    <name evidence="4" type="ORF">CRI94_15440</name>
</gene>
<dbReference type="Pfam" id="PF07676">
    <property type="entry name" value="PD40"/>
    <property type="match status" value="1"/>
</dbReference>
<feature type="region of interest" description="Disordered" evidence="2">
    <location>
        <begin position="223"/>
        <end position="242"/>
    </location>
</feature>
<feature type="chain" id="PRO_5012270103" description="Dipeptidylpeptidase IV N-terminal domain-containing protein" evidence="3">
    <location>
        <begin position="20"/>
        <end position="356"/>
    </location>
</feature>
<dbReference type="PANTHER" id="PTHR36842">
    <property type="entry name" value="PROTEIN TOLB HOMOLOG"/>
    <property type="match status" value="1"/>
</dbReference>
<protein>
    <recommendedName>
        <fullName evidence="6">Dipeptidylpeptidase IV N-terminal domain-containing protein</fullName>
    </recommendedName>
</protein>
<evidence type="ECO:0000256" key="2">
    <source>
        <dbReference type="SAM" id="MobiDB-lite"/>
    </source>
</evidence>
<dbReference type="OrthoDB" id="9815657at2"/>
<dbReference type="EMBL" id="PDEQ01000009">
    <property type="protein sequence ID" value="PEN11427.1"/>
    <property type="molecule type" value="Genomic_DNA"/>
</dbReference>
<comment type="similarity">
    <text evidence="1">Belongs to the TolB family.</text>
</comment>
<reference evidence="4 5" key="1">
    <citation type="submission" date="2017-10" db="EMBL/GenBank/DDBJ databases">
        <title>Draft genome of Longibacter Salinarum.</title>
        <authorList>
            <person name="Goh K.M."/>
            <person name="Shamsir M.S."/>
            <person name="Lim S.W."/>
        </authorList>
    </citation>
    <scope>NUCLEOTIDE SEQUENCE [LARGE SCALE GENOMIC DNA]</scope>
    <source>
        <strain evidence="4 5">KCTC 52045</strain>
    </source>
</reference>
<feature type="compositionally biased region" description="Polar residues" evidence="2">
    <location>
        <begin position="223"/>
        <end position="240"/>
    </location>
</feature>
<evidence type="ECO:0000313" key="5">
    <source>
        <dbReference type="Proteomes" id="UP000220102"/>
    </source>
</evidence>
<keyword evidence="5" id="KW-1185">Reference proteome</keyword>
<feature type="signal peptide" evidence="3">
    <location>
        <begin position="1"/>
        <end position="19"/>
    </location>
</feature>
<name>A0A2A8CUJ7_9BACT</name>
<dbReference type="Gene3D" id="2.120.10.30">
    <property type="entry name" value="TolB, C-terminal domain"/>
    <property type="match status" value="2"/>
</dbReference>
<accession>A0A2A8CUJ7</accession>
<evidence type="ECO:0000256" key="1">
    <source>
        <dbReference type="ARBA" id="ARBA00009820"/>
    </source>
</evidence>
<comment type="caution">
    <text evidence="4">The sequence shown here is derived from an EMBL/GenBank/DDBJ whole genome shotgun (WGS) entry which is preliminary data.</text>
</comment>
<dbReference type="PANTHER" id="PTHR36842:SF1">
    <property type="entry name" value="PROTEIN TOLB"/>
    <property type="match status" value="1"/>
</dbReference>
<sequence>MHIYVRCLLFLILVLPLQACGQTSAPPDIPEGAIAFKNDPDVGATSSSDEQDIFVLEPDSNRVWRLTNNSVPEFSLSWSPNGRRLLYLIDTKGSPSRIDGSQQGDRRIAVMDLQDLSVEYLDLFWARPEGPDIERDHPWIERVAWSPTDTSTFAAVVRIDRKREGAIVAKTSYSVILLNQSSRSVRTLAEPRLPPYRLFWSCDGTKLAYQDPRSREPRVFNTKTGEQISLPTSKTESSPDNPVGVHGWTPDGTQLLVGDRTSTSTFPVYGAHLSNKSWRQLANLDGDISDVQSVSAEHGASGSSTALAILKPVGPDGYDDIWMYNTQRESYHPITNDRGRKGEITPYIAPCGSRLR</sequence>
<dbReference type="AlphaFoldDB" id="A0A2A8CUJ7"/>
<dbReference type="Proteomes" id="UP000220102">
    <property type="component" value="Unassembled WGS sequence"/>
</dbReference>
<dbReference type="InterPro" id="IPR011659">
    <property type="entry name" value="WD40"/>
</dbReference>
<organism evidence="4 5">
    <name type="scientific">Longibacter salinarum</name>
    <dbReference type="NCBI Taxonomy" id="1850348"/>
    <lineage>
        <taxon>Bacteria</taxon>
        <taxon>Pseudomonadati</taxon>
        <taxon>Rhodothermota</taxon>
        <taxon>Rhodothermia</taxon>
        <taxon>Rhodothermales</taxon>
        <taxon>Salisaetaceae</taxon>
        <taxon>Longibacter</taxon>
    </lineage>
</organism>
<evidence type="ECO:0000313" key="4">
    <source>
        <dbReference type="EMBL" id="PEN11427.1"/>
    </source>
</evidence>
<proteinExistence type="inferred from homology"/>
<dbReference type="SUPFAM" id="SSF82171">
    <property type="entry name" value="DPP6 N-terminal domain-like"/>
    <property type="match status" value="1"/>
</dbReference>
<evidence type="ECO:0008006" key="6">
    <source>
        <dbReference type="Google" id="ProtNLM"/>
    </source>
</evidence>
<keyword evidence="3" id="KW-0732">Signal</keyword>
<dbReference type="InterPro" id="IPR011042">
    <property type="entry name" value="6-blade_b-propeller_TolB-like"/>
</dbReference>